<sequence length="53" mass="5514">MTITDTVSWNSKALDEIGANDGGRPALFTNARITTMDPLTGTVTGADILFVGS</sequence>
<protein>
    <submittedName>
        <fullName evidence="1">Uncharacterized protein</fullName>
    </submittedName>
</protein>
<dbReference type="AlphaFoldDB" id="A0A2T0LNX4"/>
<evidence type="ECO:0000313" key="1">
    <source>
        <dbReference type="EMBL" id="PRX44951.1"/>
    </source>
</evidence>
<reference evidence="1 2" key="1">
    <citation type="submission" date="2018-03" db="EMBL/GenBank/DDBJ databases">
        <title>Genomic Encyclopedia of Type Strains, Phase III (KMG-III): the genomes of soil and plant-associated and newly described type strains.</title>
        <authorList>
            <person name="Whitman W."/>
        </authorList>
    </citation>
    <scope>NUCLEOTIDE SEQUENCE [LARGE SCALE GENOMIC DNA]</scope>
    <source>
        <strain evidence="1 2">CGMCC 4.7125</strain>
    </source>
</reference>
<name>A0A2T0LNX4_9PSEU</name>
<accession>A0A2T0LNX4</accession>
<keyword evidence="2" id="KW-1185">Reference proteome</keyword>
<organism evidence="1 2">
    <name type="scientific">Prauserella shujinwangii</name>
    <dbReference type="NCBI Taxonomy" id="1453103"/>
    <lineage>
        <taxon>Bacteria</taxon>
        <taxon>Bacillati</taxon>
        <taxon>Actinomycetota</taxon>
        <taxon>Actinomycetes</taxon>
        <taxon>Pseudonocardiales</taxon>
        <taxon>Pseudonocardiaceae</taxon>
        <taxon>Prauserella</taxon>
    </lineage>
</organism>
<proteinExistence type="predicted"/>
<gene>
    <name evidence="1" type="ORF">B0I33_11049</name>
</gene>
<comment type="caution">
    <text evidence="1">The sequence shown here is derived from an EMBL/GenBank/DDBJ whole genome shotgun (WGS) entry which is preliminary data.</text>
</comment>
<dbReference type="EMBL" id="PVNH01000010">
    <property type="protein sequence ID" value="PRX44951.1"/>
    <property type="molecule type" value="Genomic_DNA"/>
</dbReference>
<evidence type="ECO:0000313" key="2">
    <source>
        <dbReference type="Proteomes" id="UP000238362"/>
    </source>
</evidence>
<dbReference type="RefSeq" id="WP_245900954.1">
    <property type="nucleotide sequence ID" value="NZ_PVNH01000010.1"/>
</dbReference>
<dbReference type="Proteomes" id="UP000238362">
    <property type="component" value="Unassembled WGS sequence"/>
</dbReference>